<evidence type="ECO:0000256" key="1">
    <source>
        <dbReference type="SAM" id="Coils"/>
    </source>
</evidence>
<organism evidence="2 4">
    <name type="scientific">Rotaria magnacalcarata</name>
    <dbReference type="NCBI Taxonomy" id="392030"/>
    <lineage>
        <taxon>Eukaryota</taxon>
        <taxon>Metazoa</taxon>
        <taxon>Spiralia</taxon>
        <taxon>Gnathifera</taxon>
        <taxon>Rotifera</taxon>
        <taxon>Eurotatoria</taxon>
        <taxon>Bdelloidea</taxon>
        <taxon>Philodinida</taxon>
        <taxon>Philodinidae</taxon>
        <taxon>Rotaria</taxon>
    </lineage>
</organism>
<feature type="coiled-coil region" evidence="1">
    <location>
        <begin position="32"/>
        <end position="59"/>
    </location>
</feature>
<evidence type="ECO:0000313" key="4">
    <source>
        <dbReference type="Proteomes" id="UP000663855"/>
    </source>
</evidence>
<accession>A0A814WIH2</accession>
<dbReference type="Proteomes" id="UP000663855">
    <property type="component" value="Unassembled WGS sequence"/>
</dbReference>
<evidence type="ECO:0000313" key="2">
    <source>
        <dbReference type="EMBL" id="CAF1205914.1"/>
    </source>
</evidence>
<dbReference type="Proteomes" id="UP000663834">
    <property type="component" value="Unassembled WGS sequence"/>
</dbReference>
<proteinExistence type="predicted"/>
<dbReference type="EMBL" id="CAJNOW010018402">
    <property type="protein sequence ID" value="CAF1664944.1"/>
    <property type="molecule type" value="Genomic_DNA"/>
</dbReference>
<protein>
    <recommendedName>
        <fullName evidence="5">B box-type domain-containing protein</fullName>
    </recommendedName>
</protein>
<dbReference type="EMBL" id="CAJNOV010005344">
    <property type="protein sequence ID" value="CAF1205914.1"/>
    <property type="molecule type" value="Genomic_DNA"/>
</dbReference>
<reference evidence="2" key="1">
    <citation type="submission" date="2021-02" db="EMBL/GenBank/DDBJ databases">
        <authorList>
            <person name="Nowell W R."/>
        </authorList>
    </citation>
    <scope>NUCLEOTIDE SEQUENCE</scope>
</reference>
<dbReference type="AlphaFoldDB" id="A0A814WIH2"/>
<comment type="caution">
    <text evidence="2">The sequence shown here is derived from an EMBL/GenBank/DDBJ whole genome shotgun (WGS) entry which is preliminary data.</text>
</comment>
<dbReference type="OrthoDB" id="9971477at2759"/>
<keyword evidence="1" id="KW-0175">Coiled coil</keyword>
<gene>
    <name evidence="2" type="ORF">CJN711_LOCUS12265</name>
    <name evidence="3" type="ORF">KQP761_LOCUS32888</name>
</gene>
<name>A0A814WIH2_9BILA</name>
<evidence type="ECO:0008006" key="5">
    <source>
        <dbReference type="Google" id="ProtNLM"/>
    </source>
</evidence>
<sequence>MATAISGKRPCSKCDKGSSIFTCHGCQQSFCRKHAEEHRQELTNQVETLGQEHDILQRDIDNDTTHHPLLSRIDTWERESIDKIQQVANQARHDLNKFIDQTKQALKMTTNRLKSELQTSREAEDYTELDLKKWIDQLTQVRLDLEKSMNAYHLNDDVDDDQKSIIHFISVEDTQSTTTSDKSSSINRNSVSAKMEKFFRQDEVVKLSDDDLVAAYSGPKLRRSAILFGANLYSKGKHLIRFRIERKTNGNFYFGIVTHAQDDPESIFSTLTTAYGWWRCDYAVVHGVVRRNFSTIEILEGDEVTLSIDCDQTKIFLDHHRTQCSVQLLVDIDKCALPWKLVVALSSVGNCIRMLH</sequence>
<evidence type="ECO:0000313" key="3">
    <source>
        <dbReference type="EMBL" id="CAF1664944.1"/>
    </source>
</evidence>